<proteinExistence type="predicted"/>
<evidence type="ECO:0000313" key="2">
    <source>
        <dbReference type="Proteomes" id="UP000299102"/>
    </source>
</evidence>
<sequence length="81" mass="9072">MPACRSLVVSISLKQLINFGRPRWTVCRFVAPSIVSKSTGGPQPLSAFHQPDPTPLDIPFSSNRPATHWRLLWGCECPWAR</sequence>
<dbReference type="Proteomes" id="UP000299102">
    <property type="component" value="Unassembled WGS sequence"/>
</dbReference>
<dbReference type="AlphaFoldDB" id="A0A4C1S8B7"/>
<keyword evidence="2" id="KW-1185">Reference proteome</keyword>
<comment type="caution">
    <text evidence="1">The sequence shown here is derived from an EMBL/GenBank/DDBJ whole genome shotgun (WGS) entry which is preliminary data.</text>
</comment>
<organism evidence="1 2">
    <name type="scientific">Eumeta variegata</name>
    <name type="common">Bagworm moth</name>
    <name type="synonym">Eumeta japonica</name>
    <dbReference type="NCBI Taxonomy" id="151549"/>
    <lineage>
        <taxon>Eukaryota</taxon>
        <taxon>Metazoa</taxon>
        <taxon>Ecdysozoa</taxon>
        <taxon>Arthropoda</taxon>
        <taxon>Hexapoda</taxon>
        <taxon>Insecta</taxon>
        <taxon>Pterygota</taxon>
        <taxon>Neoptera</taxon>
        <taxon>Endopterygota</taxon>
        <taxon>Lepidoptera</taxon>
        <taxon>Glossata</taxon>
        <taxon>Ditrysia</taxon>
        <taxon>Tineoidea</taxon>
        <taxon>Psychidae</taxon>
        <taxon>Oiketicinae</taxon>
        <taxon>Eumeta</taxon>
    </lineage>
</organism>
<name>A0A4C1S8B7_EUMVA</name>
<evidence type="ECO:0000313" key="1">
    <source>
        <dbReference type="EMBL" id="GBO98532.1"/>
    </source>
</evidence>
<accession>A0A4C1S8B7</accession>
<gene>
    <name evidence="1" type="ORF">EVAR_120_1</name>
</gene>
<dbReference type="EMBL" id="BGZK01000001">
    <property type="protein sequence ID" value="GBO98532.1"/>
    <property type="molecule type" value="Genomic_DNA"/>
</dbReference>
<protein>
    <submittedName>
        <fullName evidence="1">Uncharacterized protein</fullName>
    </submittedName>
</protein>
<reference evidence="1 2" key="1">
    <citation type="journal article" date="2019" name="Commun. Biol.">
        <title>The bagworm genome reveals a unique fibroin gene that provides high tensile strength.</title>
        <authorList>
            <person name="Kono N."/>
            <person name="Nakamura H."/>
            <person name="Ohtoshi R."/>
            <person name="Tomita M."/>
            <person name="Numata K."/>
            <person name="Arakawa K."/>
        </authorList>
    </citation>
    <scope>NUCLEOTIDE SEQUENCE [LARGE SCALE GENOMIC DNA]</scope>
</reference>